<dbReference type="EMBL" id="BDQF01000013">
    <property type="protein sequence ID" value="GAW82486.1"/>
    <property type="molecule type" value="Genomic_DNA"/>
</dbReference>
<evidence type="ECO:0000313" key="2">
    <source>
        <dbReference type="Proteomes" id="UP000195521"/>
    </source>
</evidence>
<accession>A0A1Y1JJ20</accession>
<name>A0A1Y1JJ20_PLAGO</name>
<organism evidence="1 2">
    <name type="scientific">Plasmodium gonderi</name>
    <dbReference type="NCBI Taxonomy" id="77519"/>
    <lineage>
        <taxon>Eukaryota</taxon>
        <taxon>Sar</taxon>
        <taxon>Alveolata</taxon>
        <taxon>Apicomplexa</taxon>
        <taxon>Aconoidasida</taxon>
        <taxon>Haemosporida</taxon>
        <taxon>Plasmodiidae</taxon>
        <taxon>Plasmodium</taxon>
        <taxon>Plasmodium (Plasmodium)</taxon>
    </lineage>
</organism>
<dbReference type="OrthoDB" id="384526at2759"/>
<dbReference type="Proteomes" id="UP000195521">
    <property type="component" value="Unassembled WGS sequence"/>
</dbReference>
<protein>
    <submittedName>
        <fullName evidence="1">Uncharacterized protein</fullName>
    </submittedName>
</protein>
<reference evidence="2" key="1">
    <citation type="submission" date="2017-04" db="EMBL/GenBank/DDBJ databases">
        <title>Plasmodium gonderi genome.</title>
        <authorList>
            <person name="Arisue N."/>
            <person name="Honma H."/>
            <person name="Kawai S."/>
            <person name="Tougan T."/>
            <person name="Tanabe K."/>
            <person name="Horii T."/>
        </authorList>
    </citation>
    <scope>NUCLEOTIDE SEQUENCE [LARGE SCALE GENOMIC DNA]</scope>
    <source>
        <strain evidence="2">ATCC 30045</strain>
    </source>
</reference>
<dbReference type="OMA" id="INAHRFH"/>
<sequence>MEKEKLLYEKFYPAYNAYRFHFSRLCDKKKNIESIIGDKKVKNCHHMIVVSSYFSMKKMSAKDTTQKMRGGDSPQKTNSLCLSGREKRLFVSFIFLWNQKEPNEKTNFLSQLFTTAIIQTFEFYHIKFNIEGTNNMSNGDTKIVGCLVDVHFVKMNSLVTPRICISSFGHNHSVFMVTNISIDSELLRAKNDMINGIHSKESNPESYKKNLVHDINYQDTEETMVENVIDKLIEKFYSVMNTLVTNESSSLLGIGKIKPCTRI</sequence>
<keyword evidence="2" id="KW-1185">Reference proteome</keyword>
<evidence type="ECO:0000313" key="1">
    <source>
        <dbReference type="EMBL" id="GAW82486.1"/>
    </source>
</evidence>
<comment type="caution">
    <text evidence="1">The sequence shown here is derived from an EMBL/GenBank/DDBJ whole genome shotgun (WGS) entry which is preliminary data.</text>
</comment>
<dbReference type="GeneID" id="39749223"/>
<gene>
    <name evidence="1" type="ORF">PGO_124840</name>
</gene>
<proteinExistence type="predicted"/>
<dbReference type="AlphaFoldDB" id="A0A1Y1JJ20"/>
<dbReference type="RefSeq" id="XP_028545075.1">
    <property type="nucleotide sequence ID" value="XM_028689274.1"/>
</dbReference>